<proteinExistence type="predicted"/>
<dbReference type="PANTHER" id="PTHR44329:SF260">
    <property type="entry name" value="PROTEIN KINASE DOMAIN-CONTAINING PROTEIN"/>
    <property type="match status" value="1"/>
</dbReference>
<name>A0ABP0V290_9BRYO</name>
<dbReference type="EMBL" id="OZ019900">
    <property type="protein sequence ID" value="CAK9235433.1"/>
    <property type="molecule type" value="Genomic_DNA"/>
</dbReference>
<feature type="domain" description="Protein kinase" evidence="2">
    <location>
        <begin position="173"/>
        <end position="476"/>
    </location>
</feature>
<evidence type="ECO:0000256" key="1">
    <source>
        <dbReference type="SAM" id="MobiDB-lite"/>
    </source>
</evidence>
<evidence type="ECO:0000259" key="2">
    <source>
        <dbReference type="PROSITE" id="PS50011"/>
    </source>
</evidence>
<dbReference type="InterPro" id="IPR051681">
    <property type="entry name" value="Ser/Thr_Kinases-Pseudokinases"/>
</dbReference>
<gene>
    <name evidence="3" type="ORF">CSSPTR1EN2_LOCUS22714</name>
</gene>
<dbReference type="SUPFAM" id="SSF56112">
    <property type="entry name" value="Protein kinase-like (PK-like)"/>
    <property type="match status" value="1"/>
</dbReference>
<sequence>MGICFCKCSKPGSSSSSRELNKDTLTTPTMQSARYESASPELATGENMATSVETTDQHQTYYGSAVVELSSELQLEDPMLIEPKHCGSVLEELSSEVQLEDHPMQLTEHAYYGSPPEELLSEVQPEDPMQLTEQTCYGSAPEYLWSELQVEEDAETLDYENFDQVLQIDPSELELVEEIAQGGQAHVYLAKWKTRGGREVVVKTYKGRRVDVVQLRRRLAKAIKNPAYSLGICELFGYSEDNATGEVSVVMEAMRGDLRNLIDLRVRYLKSRMRNNTAMKKRGAQMGMITMMPFPKELTMDMMRRIAYGVEWLHSRGLIHKDLKASNIFVSPHDSKQGFITSRNVKLKRDLAYDHIWVSVGDYESSNGVVGTAFWRAPEVLKALRDNITPTYSAAVDVYGFGMVCYELLTGLIPFQGHSLSDYELVLSGGRPELPDYLSPEITQLLHNCWHMDPCQRPGWDFIFLQGGDCGGMLGH</sequence>
<dbReference type="InterPro" id="IPR000719">
    <property type="entry name" value="Prot_kinase_dom"/>
</dbReference>
<dbReference type="InterPro" id="IPR008271">
    <property type="entry name" value="Ser/Thr_kinase_AS"/>
</dbReference>
<dbReference type="PANTHER" id="PTHR44329">
    <property type="entry name" value="SERINE/THREONINE-PROTEIN KINASE TNNI3K-RELATED"/>
    <property type="match status" value="1"/>
</dbReference>
<evidence type="ECO:0000313" key="4">
    <source>
        <dbReference type="Proteomes" id="UP001497512"/>
    </source>
</evidence>
<dbReference type="Proteomes" id="UP001497512">
    <property type="component" value="Chromosome 8"/>
</dbReference>
<dbReference type="Pfam" id="PF07714">
    <property type="entry name" value="PK_Tyr_Ser-Thr"/>
    <property type="match status" value="1"/>
</dbReference>
<keyword evidence="4" id="KW-1185">Reference proteome</keyword>
<organism evidence="3 4">
    <name type="scientific">Sphagnum troendelagicum</name>
    <dbReference type="NCBI Taxonomy" id="128251"/>
    <lineage>
        <taxon>Eukaryota</taxon>
        <taxon>Viridiplantae</taxon>
        <taxon>Streptophyta</taxon>
        <taxon>Embryophyta</taxon>
        <taxon>Bryophyta</taxon>
        <taxon>Sphagnophytina</taxon>
        <taxon>Sphagnopsida</taxon>
        <taxon>Sphagnales</taxon>
        <taxon>Sphagnaceae</taxon>
        <taxon>Sphagnum</taxon>
    </lineage>
</organism>
<dbReference type="InterPro" id="IPR011009">
    <property type="entry name" value="Kinase-like_dom_sf"/>
</dbReference>
<accession>A0ABP0V290</accession>
<reference evidence="3" key="1">
    <citation type="submission" date="2024-02" db="EMBL/GenBank/DDBJ databases">
        <authorList>
            <consortium name="ELIXIR-Norway"/>
            <consortium name="Elixir Norway"/>
        </authorList>
    </citation>
    <scope>NUCLEOTIDE SEQUENCE</scope>
</reference>
<dbReference type="Gene3D" id="3.30.200.20">
    <property type="entry name" value="Phosphorylase Kinase, domain 1"/>
    <property type="match status" value="1"/>
</dbReference>
<dbReference type="PROSITE" id="PS50011">
    <property type="entry name" value="PROTEIN_KINASE_DOM"/>
    <property type="match status" value="1"/>
</dbReference>
<dbReference type="SMART" id="SM00220">
    <property type="entry name" value="S_TKc"/>
    <property type="match status" value="1"/>
</dbReference>
<evidence type="ECO:0000313" key="3">
    <source>
        <dbReference type="EMBL" id="CAK9235433.1"/>
    </source>
</evidence>
<feature type="compositionally biased region" description="Polar residues" evidence="1">
    <location>
        <begin position="23"/>
        <end position="34"/>
    </location>
</feature>
<feature type="region of interest" description="Disordered" evidence="1">
    <location>
        <begin position="11"/>
        <end position="42"/>
    </location>
</feature>
<dbReference type="InterPro" id="IPR001245">
    <property type="entry name" value="Ser-Thr/Tyr_kinase_cat_dom"/>
</dbReference>
<dbReference type="Gene3D" id="1.10.510.10">
    <property type="entry name" value="Transferase(Phosphotransferase) domain 1"/>
    <property type="match status" value="1"/>
</dbReference>
<dbReference type="PROSITE" id="PS00108">
    <property type="entry name" value="PROTEIN_KINASE_ST"/>
    <property type="match status" value="1"/>
</dbReference>
<protein>
    <recommendedName>
        <fullName evidence="2">Protein kinase domain-containing protein</fullName>
    </recommendedName>
</protein>